<dbReference type="PANTHER" id="PTHR34978:SF3">
    <property type="entry name" value="SLR0241 PROTEIN"/>
    <property type="match status" value="1"/>
</dbReference>
<feature type="transmembrane region" description="Helical" evidence="2">
    <location>
        <begin position="50"/>
        <end position="72"/>
    </location>
</feature>
<evidence type="ECO:0000256" key="1">
    <source>
        <dbReference type="SAM" id="MobiDB-lite"/>
    </source>
</evidence>
<dbReference type="Pfam" id="PF05569">
    <property type="entry name" value="Peptidase_M56"/>
    <property type="match status" value="1"/>
</dbReference>
<comment type="caution">
    <text evidence="4">The sequence shown here is derived from an EMBL/GenBank/DDBJ whole genome shotgun (WGS) entry which is preliminary data.</text>
</comment>
<keyword evidence="2" id="KW-1133">Transmembrane helix</keyword>
<gene>
    <name evidence="4" type="ORF">IPP15_12320</name>
</gene>
<dbReference type="PANTHER" id="PTHR34978">
    <property type="entry name" value="POSSIBLE SENSOR-TRANSDUCER PROTEIN BLAR"/>
    <property type="match status" value="1"/>
</dbReference>
<feature type="domain" description="Peptidase M56" evidence="3">
    <location>
        <begin position="53"/>
        <end position="296"/>
    </location>
</feature>
<keyword evidence="2" id="KW-0812">Transmembrane</keyword>
<sequence>MNLTTHWMQSDWCKALGWTFVHSLWQIAAIGLLLYIILRLIPGRSAHIRYTISTMAIWMIVITVLSTFIIMLPNSNSVTEISGQVILVKIAEAYTLTDRISMWLENRMPMMLSIWFGGVIILMLRLAFSLLWVQYMRSVAAPLIPVQNIVNDLIHRLQIRIKPLVSESGYVSSPVTIGHIKPVILFPIGIINQLNPQEVEAILTHELAHIVRRDYLSNLIQSFIETIFYYHPVTWWISNKVRTERENRADDLAISWCGDHVGYAKALITVQEMELGNAPSLSIGFASGKGAMLARIQRILHIPYKNHNQMEKTVLISLCSLFFLGFTLNSHTIQDQKNEKTSAPAEIVNVEVTSSDSIPSKGTYMIHKKTDNQDISIQVEDGDIKELKVDGKEIAPEQFNHYDSVIDELFGSMEAPPSAEGFNFTMPAMPPMPDMPEMPDMPPSSFSYTMPVMPPMPPMPSMGMNEMELEHLFGDDSNLAILRDGHLEELLKGQMGNLSFLSDTNNPEGAKIIIIRNGDSTVIVSPDIQWAEGSPAPSMNRDIYIQNGDNWKKQQQAWKEQEEELKNTGKKMQDNGRTTGANNRHICRQNKNVCVVKGTG</sequence>
<proteinExistence type="predicted"/>
<feature type="transmembrane region" description="Helical" evidence="2">
    <location>
        <begin position="20"/>
        <end position="38"/>
    </location>
</feature>
<feature type="region of interest" description="Disordered" evidence="1">
    <location>
        <begin position="552"/>
        <end position="583"/>
    </location>
</feature>
<feature type="compositionally biased region" description="Basic and acidic residues" evidence="1">
    <location>
        <begin position="564"/>
        <end position="574"/>
    </location>
</feature>
<evidence type="ECO:0000313" key="5">
    <source>
        <dbReference type="Proteomes" id="UP000808337"/>
    </source>
</evidence>
<keyword evidence="2" id="KW-0472">Membrane</keyword>
<evidence type="ECO:0000256" key="2">
    <source>
        <dbReference type="SAM" id="Phobius"/>
    </source>
</evidence>
<dbReference type="InterPro" id="IPR008756">
    <property type="entry name" value="Peptidase_M56"/>
</dbReference>
<organism evidence="4 5">
    <name type="scientific">Candidatus Opimibacter skivensis</name>
    <dbReference type="NCBI Taxonomy" id="2982028"/>
    <lineage>
        <taxon>Bacteria</taxon>
        <taxon>Pseudomonadati</taxon>
        <taxon>Bacteroidota</taxon>
        <taxon>Saprospiria</taxon>
        <taxon>Saprospirales</taxon>
        <taxon>Saprospiraceae</taxon>
        <taxon>Candidatus Opimibacter</taxon>
    </lineage>
</organism>
<dbReference type="CDD" id="cd07341">
    <property type="entry name" value="M56_BlaR1_MecR1_like"/>
    <property type="match status" value="1"/>
</dbReference>
<reference evidence="4 5" key="1">
    <citation type="submission" date="2020-10" db="EMBL/GenBank/DDBJ databases">
        <title>Connecting structure to function with the recovery of over 1000 high-quality activated sludge metagenome-assembled genomes encoding full-length rRNA genes using long-read sequencing.</title>
        <authorList>
            <person name="Singleton C.M."/>
            <person name="Petriglieri F."/>
            <person name="Kristensen J.M."/>
            <person name="Kirkegaard R.H."/>
            <person name="Michaelsen T.Y."/>
            <person name="Andersen M.H."/>
            <person name="Karst S.M."/>
            <person name="Dueholm M.S."/>
            <person name="Nielsen P.H."/>
            <person name="Albertsen M."/>
        </authorList>
    </citation>
    <scope>NUCLEOTIDE SEQUENCE [LARGE SCALE GENOMIC DNA]</scope>
    <source>
        <strain evidence="4">Ribe_18-Q3-R11-54_MAXAC.273</strain>
    </source>
</reference>
<dbReference type="Proteomes" id="UP000808337">
    <property type="component" value="Unassembled WGS sequence"/>
</dbReference>
<feature type="transmembrane region" description="Helical" evidence="2">
    <location>
        <begin position="112"/>
        <end position="133"/>
    </location>
</feature>
<dbReference type="EMBL" id="JADKGY010000011">
    <property type="protein sequence ID" value="MBK9983177.1"/>
    <property type="molecule type" value="Genomic_DNA"/>
</dbReference>
<dbReference type="InterPro" id="IPR052173">
    <property type="entry name" value="Beta-lactam_resp_regulator"/>
</dbReference>
<dbReference type="Gene3D" id="3.30.2010.10">
    <property type="entry name" value="Metalloproteases ('zincins'), catalytic domain"/>
    <property type="match status" value="1"/>
</dbReference>
<name>A0A9D7SU81_9BACT</name>
<dbReference type="AlphaFoldDB" id="A0A9D7SU81"/>
<feature type="transmembrane region" description="Helical" evidence="2">
    <location>
        <begin position="314"/>
        <end position="333"/>
    </location>
</feature>
<evidence type="ECO:0000313" key="4">
    <source>
        <dbReference type="EMBL" id="MBK9983177.1"/>
    </source>
</evidence>
<protein>
    <submittedName>
        <fullName evidence="4">M56 family metallopeptidase</fullName>
    </submittedName>
</protein>
<accession>A0A9D7SU81</accession>
<evidence type="ECO:0000259" key="3">
    <source>
        <dbReference type="Pfam" id="PF05569"/>
    </source>
</evidence>